<dbReference type="InParanoid" id="E2AZH7"/>
<protein>
    <submittedName>
        <fullName evidence="1">Uncharacterized protein</fullName>
    </submittedName>
</protein>
<sequence length="140" mass="16088">KRRKTAELRKLNTIEELTYATQMNLRSTGQLDASKIIKDVTSTSPTRAFKYRTAFTSEVEKTLSDDAALSVLVEYKFSKRTYQGIRKVAKENNCNLYPSYNNVLKAKKHCYPPRTNITITESRAEVKLQALLDHTVERIL</sequence>
<organism evidence="2">
    <name type="scientific">Camponotus floridanus</name>
    <name type="common">Florida carpenter ant</name>
    <dbReference type="NCBI Taxonomy" id="104421"/>
    <lineage>
        <taxon>Eukaryota</taxon>
        <taxon>Metazoa</taxon>
        <taxon>Ecdysozoa</taxon>
        <taxon>Arthropoda</taxon>
        <taxon>Hexapoda</taxon>
        <taxon>Insecta</taxon>
        <taxon>Pterygota</taxon>
        <taxon>Neoptera</taxon>
        <taxon>Endopterygota</taxon>
        <taxon>Hymenoptera</taxon>
        <taxon>Apocrita</taxon>
        <taxon>Aculeata</taxon>
        <taxon>Formicoidea</taxon>
        <taxon>Formicidae</taxon>
        <taxon>Formicinae</taxon>
        <taxon>Camponotus</taxon>
    </lineage>
</organism>
<gene>
    <name evidence="1" type="ORF">EAG_09607</name>
</gene>
<dbReference type="OMA" id="ASECTKW"/>
<dbReference type="Proteomes" id="UP000000311">
    <property type="component" value="Unassembled WGS sequence"/>
</dbReference>
<dbReference type="AlphaFoldDB" id="E2AZH7"/>
<reference evidence="1 2" key="1">
    <citation type="journal article" date="2010" name="Science">
        <title>Genomic comparison of the ants Camponotus floridanus and Harpegnathos saltator.</title>
        <authorList>
            <person name="Bonasio R."/>
            <person name="Zhang G."/>
            <person name="Ye C."/>
            <person name="Mutti N.S."/>
            <person name="Fang X."/>
            <person name="Qin N."/>
            <person name="Donahue G."/>
            <person name="Yang P."/>
            <person name="Li Q."/>
            <person name="Li C."/>
            <person name="Zhang P."/>
            <person name="Huang Z."/>
            <person name="Berger S.L."/>
            <person name="Reinberg D."/>
            <person name="Wang J."/>
            <person name="Liebig J."/>
        </authorList>
    </citation>
    <scope>NUCLEOTIDE SEQUENCE [LARGE SCALE GENOMIC DNA]</scope>
    <source>
        <strain evidence="2">C129</strain>
    </source>
</reference>
<accession>E2AZH7</accession>
<keyword evidence="2" id="KW-1185">Reference proteome</keyword>
<proteinExistence type="predicted"/>
<evidence type="ECO:0000313" key="2">
    <source>
        <dbReference type="Proteomes" id="UP000000311"/>
    </source>
</evidence>
<name>E2AZH7_CAMFO</name>
<dbReference type="EMBL" id="GL444221">
    <property type="protein sequence ID" value="EFN61161.1"/>
    <property type="molecule type" value="Genomic_DNA"/>
</dbReference>
<evidence type="ECO:0000313" key="1">
    <source>
        <dbReference type="EMBL" id="EFN61161.1"/>
    </source>
</evidence>
<feature type="non-terminal residue" evidence="1">
    <location>
        <position position="140"/>
    </location>
</feature>
<feature type="non-terminal residue" evidence="1">
    <location>
        <position position="1"/>
    </location>
</feature>